<dbReference type="AlphaFoldDB" id="A0A5J6J8G6"/>
<dbReference type="Pfam" id="PF19054">
    <property type="entry name" value="DUF5753"/>
    <property type="match status" value="1"/>
</dbReference>
<accession>A0A5J6J8G6</accession>
<dbReference type="SMART" id="SM00530">
    <property type="entry name" value="HTH_XRE"/>
    <property type="match status" value="1"/>
</dbReference>
<dbReference type="CDD" id="cd00093">
    <property type="entry name" value="HTH_XRE"/>
    <property type="match status" value="1"/>
</dbReference>
<evidence type="ECO:0000259" key="1">
    <source>
        <dbReference type="PROSITE" id="PS50943"/>
    </source>
</evidence>
<dbReference type="EMBL" id="CP023692">
    <property type="protein sequence ID" value="QEV46232.1"/>
    <property type="molecule type" value="Genomic_DNA"/>
</dbReference>
<dbReference type="Proteomes" id="UP000325563">
    <property type="component" value="Chromosome"/>
</dbReference>
<proteinExistence type="predicted"/>
<dbReference type="KEGG" id="svn:CP980_14985"/>
<dbReference type="PROSITE" id="PS50943">
    <property type="entry name" value="HTH_CROC1"/>
    <property type="match status" value="1"/>
</dbReference>
<dbReference type="Gene3D" id="1.10.260.40">
    <property type="entry name" value="lambda repressor-like DNA-binding domains"/>
    <property type="match status" value="1"/>
</dbReference>
<gene>
    <name evidence="2" type="ORF">CP980_14985</name>
</gene>
<dbReference type="InterPro" id="IPR043917">
    <property type="entry name" value="DUF5753"/>
</dbReference>
<protein>
    <submittedName>
        <fullName evidence="2">XRE family transcriptional regulator</fullName>
    </submittedName>
</protein>
<reference evidence="2 3" key="1">
    <citation type="submission" date="2017-09" db="EMBL/GenBank/DDBJ databases">
        <authorList>
            <person name="Lee N."/>
            <person name="Cho B.-K."/>
        </authorList>
    </citation>
    <scope>NUCLEOTIDE SEQUENCE [LARGE SCALE GENOMIC DNA]</scope>
    <source>
        <strain evidence="2 3">ATCC 27476</strain>
    </source>
</reference>
<organism evidence="2 3">
    <name type="scientific">Streptomyces vinaceus</name>
    <dbReference type="NCBI Taxonomy" id="1960"/>
    <lineage>
        <taxon>Bacteria</taxon>
        <taxon>Bacillati</taxon>
        <taxon>Actinomycetota</taxon>
        <taxon>Actinomycetes</taxon>
        <taxon>Kitasatosporales</taxon>
        <taxon>Streptomycetaceae</taxon>
        <taxon>Streptomyces</taxon>
    </lineage>
</organism>
<sequence length="305" mass="33418">MISVSKTCNPYSFTSTGRCRYLICACGEFTGMPSRKSARPNETAMKMVGAQVAAARVSKGLTQRAFADALHIDVQSVASIEQGRRTLMPSVAEAMDRVLGLPGLLTVAANKMPQVEVIPPWAEEYFASEAEAVALSWYDAVLVPGLLQTEEYARAVFGCRVPYTGEEKIELQTARRIKRQEILHRTVPPNLGFIVSESALRDRIGGDDVRRGQLRHLRDCADHPAVSFQVLPLGLTAHAGLTGSFALLESPDHQHVAYSENQRVSIVVRDPNEVSILAQKYAMLRSQALNVTDTKGLLDRLLGES</sequence>
<evidence type="ECO:0000313" key="2">
    <source>
        <dbReference type="EMBL" id="QEV46232.1"/>
    </source>
</evidence>
<keyword evidence="3" id="KW-1185">Reference proteome</keyword>
<dbReference type="Pfam" id="PF13560">
    <property type="entry name" value="HTH_31"/>
    <property type="match status" value="1"/>
</dbReference>
<name>A0A5J6J8G6_STRVI</name>
<dbReference type="GO" id="GO:0003677">
    <property type="term" value="F:DNA binding"/>
    <property type="evidence" value="ECO:0007669"/>
    <property type="project" value="InterPro"/>
</dbReference>
<dbReference type="InterPro" id="IPR010982">
    <property type="entry name" value="Lambda_DNA-bd_dom_sf"/>
</dbReference>
<evidence type="ECO:0000313" key="3">
    <source>
        <dbReference type="Proteomes" id="UP000325563"/>
    </source>
</evidence>
<dbReference type="InterPro" id="IPR001387">
    <property type="entry name" value="Cro/C1-type_HTH"/>
</dbReference>
<dbReference type="SUPFAM" id="SSF47413">
    <property type="entry name" value="lambda repressor-like DNA-binding domains"/>
    <property type="match status" value="1"/>
</dbReference>
<feature type="domain" description="HTH cro/C1-type" evidence="1">
    <location>
        <begin position="52"/>
        <end position="105"/>
    </location>
</feature>